<proteinExistence type="predicted"/>
<dbReference type="AlphaFoldDB" id="A0A0E9TJY9"/>
<name>A0A0E9TJY9_ANGAN</name>
<evidence type="ECO:0000256" key="1">
    <source>
        <dbReference type="SAM" id="Coils"/>
    </source>
</evidence>
<sequence length="73" mass="8973">MNKEKQQSELEKRRIEQNIKTLSTKKAEVEQQLEVETKKLKQLEQVEEARRQRENEYRKFIDSEIKRGGRRDR</sequence>
<dbReference type="EMBL" id="GBXM01055367">
    <property type="protein sequence ID" value="JAH53210.1"/>
    <property type="molecule type" value="Transcribed_RNA"/>
</dbReference>
<evidence type="ECO:0000313" key="2">
    <source>
        <dbReference type="EMBL" id="JAH53210.1"/>
    </source>
</evidence>
<reference evidence="2" key="1">
    <citation type="submission" date="2014-11" db="EMBL/GenBank/DDBJ databases">
        <authorList>
            <person name="Amaro Gonzalez C."/>
        </authorList>
    </citation>
    <scope>NUCLEOTIDE SEQUENCE</scope>
</reference>
<protein>
    <submittedName>
        <fullName evidence="2">Uncharacterized protein</fullName>
    </submittedName>
</protein>
<reference evidence="2" key="2">
    <citation type="journal article" date="2015" name="Fish Shellfish Immunol.">
        <title>Early steps in the European eel (Anguilla anguilla)-Vibrio vulnificus interaction in the gills: Role of the RtxA13 toxin.</title>
        <authorList>
            <person name="Callol A."/>
            <person name="Pajuelo D."/>
            <person name="Ebbesson L."/>
            <person name="Teles M."/>
            <person name="MacKenzie S."/>
            <person name="Amaro C."/>
        </authorList>
    </citation>
    <scope>NUCLEOTIDE SEQUENCE</scope>
</reference>
<organism evidence="2">
    <name type="scientific">Anguilla anguilla</name>
    <name type="common">European freshwater eel</name>
    <name type="synonym">Muraena anguilla</name>
    <dbReference type="NCBI Taxonomy" id="7936"/>
    <lineage>
        <taxon>Eukaryota</taxon>
        <taxon>Metazoa</taxon>
        <taxon>Chordata</taxon>
        <taxon>Craniata</taxon>
        <taxon>Vertebrata</taxon>
        <taxon>Euteleostomi</taxon>
        <taxon>Actinopterygii</taxon>
        <taxon>Neopterygii</taxon>
        <taxon>Teleostei</taxon>
        <taxon>Anguilliformes</taxon>
        <taxon>Anguillidae</taxon>
        <taxon>Anguilla</taxon>
    </lineage>
</organism>
<accession>A0A0E9TJY9</accession>
<feature type="coiled-coil region" evidence="1">
    <location>
        <begin position="5"/>
        <end position="63"/>
    </location>
</feature>
<keyword evidence="1" id="KW-0175">Coiled coil</keyword>